<dbReference type="EMBL" id="BMGP01000001">
    <property type="protein sequence ID" value="GGF11733.1"/>
    <property type="molecule type" value="Genomic_DNA"/>
</dbReference>
<sequence length="171" mass="18986">MSEFTTDGTRQEAMPSNYSAVFGEVKRRLHESRYRVQRVVNAELIHLYWQIGKTLVIETASQGWGGKVLDRLSSDLKAEFPGTTGFSVTNLKYMRSFAETWPDETSIGPQLVDQLPWGHVRVLVSSFNDAELPRLKTLWSSASATPLANSARASPTWGGKFTSLSQATTST</sequence>
<organism evidence="2 3">
    <name type="scientific">Subtercola lobariae</name>
    <dbReference type="NCBI Taxonomy" id="1588641"/>
    <lineage>
        <taxon>Bacteria</taxon>
        <taxon>Bacillati</taxon>
        <taxon>Actinomycetota</taxon>
        <taxon>Actinomycetes</taxon>
        <taxon>Micrococcales</taxon>
        <taxon>Microbacteriaceae</taxon>
        <taxon>Subtercola</taxon>
    </lineage>
</organism>
<protein>
    <recommendedName>
        <fullName evidence="1">YhcG N-terminal domain-containing protein</fullName>
    </recommendedName>
</protein>
<evidence type="ECO:0000259" key="1">
    <source>
        <dbReference type="Pfam" id="PF17761"/>
    </source>
</evidence>
<keyword evidence="3" id="KW-1185">Reference proteome</keyword>
<comment type="caution">
    <text evidence="2">The sequence shown here is derived from an EMBL/GenBank/DDBJ whole genome shotgun (WGS) entry which is preliminary data.</text>
</comment>
<accession>A0A917EVK1</accession>
<evidence type="ECO:0000313" key="2">
    <source>
        <dbReference type="EMBL" id="GGF11733.1"/>
    </source>
</evidence>
<proteinExistence type="predicted"/>
<dbReference type="InterPro" id="IPR041527">
    <property type="entry name" value="YhcG_N"/>
</dbReference>
<reference evidence="2 3" key="1">
    <citation type="journal article" date="2014" name="Int. J. Syst. Evol. Microbiol.">
        <title>Complete genome sequence of Corynebacterium casei LMG S-19264T (=DSM 44701T), isolated from a smear-ripened cheese.</title>
        <authorList>
            <consortium name="US DOE Joint Genome Institute (JGI-PGF)"/>
            <person name="Walter F."/>
            <person name="Albersmeier A."/>
            <person name="Kalinowski J."/>
            <person name="Ruckert C."/>
        </authorList>
    </citation>
    <scope>NUCLEOTIDE SEQUENCE [LARGE SCALE GENOMIC DNA]</scope>
    <source>
        <strain evidence="2 3">CGMCC 1.12976</strain>
    </source>
</reference>
<dbReference type="RefSeq" id="WP_307821402.1">
    <property type="nucleotide sequence ID" value="NZ_BMGP01000001.1"/>
</dbReference>
<dbReference type="Proteomes" id="UP000598775">
    <property type="component" value="Unassembled WGS sequence"/>
</dbReference>
<dbReference type="Pfam" id="PF17761">
    <property type="entry name" value="DUF1016_N"/>
    <property type="match status" value="1"/>
</dbReference>
<name>A0A917EVK1_9MICO</name>
<evidence type="ECO:0000313" key="3">
    <source>
        <dbReference type="Proteomes" id="UP000598775"/>
    </source>
</evidence>
<feature type="domain" description="YhcG N-terminal" evidence="1">
    <location>
        <begin position="24"/>
        <end position="130"/>
    </location>
</feature>
<dbReference type="InterPro" id="IPR053148">
    <property type="entry name" value="PD-DEXK-like_domain"/>
</dbReference>
<gene>
    <name evidence="2" type="ORF">GCM10011399_01990</name>
</gene>
<dbReference type="PANTHER" id="PTHR30547:SF0">
    <property type="entry name" value="BLR8175 PROTEIN"/>
    <property type="match status" value="1"/>
</dbReference>
<dbReference type="AlphaFoldDB" id="A0A917EVK1"/>
<dbReference type="PANTHER" id="PTHR30547">
    <property type="entry name" value="UNCHARACTERIZED PROTEIN YHCG-RELATED"/>
    <property type="match status" value="1"/>
</dbReference>